<evidence type="ECO:0000313" key="3">
    <source>
        <dbReference type="Proteomes" id="UP001500909"/>
    </source>
</evidence>
<evidence type="ECO:0000313" key="2">
    <source>
        <dbReference type="EMBL" id="GAA0454081.1"/>
    </source>
</evidence>
<organism evidence="2 3">
    <name type="scientific">Streptomyces olivaceiscleroticus</name>
    <dbReference type="NCBI Taxonomy" id="68245"/>
    <lineage>
        <taxon>Bacteria</taxon>
        <taxon>Bacillati</taxon>
        <taxon>Actinomycetota</taxon>
        <taxon>Actinomycetes</taxon>
        <taxon>Kitasatosporales</taxon>
        <taxon>Streptomycetaceae</taxon>
        <taxon>Streptomyces</taxon>
    </lineage>
</organism>
<keyword evidence="1" id="KW-1133">Transmembrane helix</keyword>
<keyword evidence="3" id="KW-1185">Reference proteome</keyword>
<comment type="caution">
    <text evidence="2">The sequence shown here is derived from an EMBL/GenBank/DDBJ whole genome shotgun (WGS) entry which is preliminary data.</text>
</comment>
<feature type="transmembrane region" description="Helical" evidence="1">
    <location>
        <begin position="68"/>
        <end position="86"/>
    </location>
</feature>
<dbReference type="EMBL" id="BAAABY010000011">
    <property type="protein sequence ID" value="GAA0454081.1"/>
    <property type="molecule type" value="Genomic_DNA"/>
</dbReference>
<accession>A0ABN0ZPN3</accession>
<gene>
    <name evidence="2" type="ORF">GCM10010361_17680</name>
</gene>
<evidence type="ECO:0000256" key="1">
    <source>
        <dbReference type="SAM" id="Phobius"/>
    </source>
</evidence>
<reference evidence="2 3" key="1">
    <citation type="journal article" date="2019" name="Int. J. Syst. Evol. Microbiol.">
        <title>The Global Catalogue of Microorganisms (GCM) 10K type strain sequencing project: providing services to taxonomists for standard genome sequencing and annotation.</title>
        <authorList>
            <consortium name="The Broad Institute Genomics Platform"/>
            <consortium name="The Broad Institute Genome Sequencing Center for Infectious Disease"/>
            <person name="Wu L."/>
            <person name="Ma J."/>
        </authorList>
    </citation>
    <scope>NUCLEOTIDE SEQUENCE [LARGE SCALE GENOMIC DNA]</scope>
    <source>
        <strain evidence="2 3">JCM 4805</strain>
    </source>
</reference>
<keyword evidence="1" id="KW-0472">Membrane</keyword>
<keyword evidence="1" id="KW-0812">Transmembrane</keyword>
<name>A0ABN0ZPN3_9ACTN</name>
<protein>
    <submittedName>
        <fullName evidence="2">Uncharacterized protein</fullName>
    </submittedName>
</protein>
<dbReference type="Proteomes" id="UP001500909">
    <property type="component" value="Unassembled WGS sequence"/>
</dbReference>
<sequence>MPYSPGRFRIKHFRYRPVLRDSNKAAPVLDMPGNSAASAGNGLVALPGGAAPMPAVVLLPDASGPQSVTVLLVTALLWAATVWMSIRRCAAQ</sequence>
<proteinExistence type="predicted"/>